<evidence type="ECO:0000256" key="3">
    <source>
        <dbReference type="ARBA" id="ARBA00022676"/>
    </source>
</evidence>
<dbReference type="GO" id="GO:0016266">
    <property type="term" value="P:protein O-linked glycosylation via N-acetyl-galactosamine"/>
    <property type="evidence" value="ECO:0007669"/>
    <property type="project" value="TreeGrafter"/>
</dbReference>
<organism evidence="6 7">
    <name type="scientific">Hyalella azteca</name>
    <name type="common">Amphipod</name>
    <dbReference type="NCBI Taxonomy" id="294128"/>
    <lineage>
        <taxon>Eukaryota</taxon>
        <taxon>Metazoa</taxon>
        <taxon>Ecdysozoa</taxon>
        <taxon>Arthropoda</taxon>
        <taxon>Crustacea</taxon>
        <taxon>Multicrustacea</taxon>
        <taxon>Malacostraca</taxon>
        <taxon>Eumalacostraca</taxon>
        <taxon>Peracarida</taxon>
        <taxon>Amphipoda</taxon>
        <taxon>Senticaudata</taxon>
        <taxon>Talitrida</taxon>
        <taxon>Talitroidea</taxon>
        <taxon>Hyalellidae</taxon>
        <taxon>Hyalella</taxon>
    </lineage>
</organism>
<name>A0A979FHJ8_HYAAZ</name>
<dbReference type="PANTHER" id="PTHR46012">
    <property type="entry name" value="IP22168P"/>
    <property type="match status" value="1"/>
</dbReference>
<evidence type="ECO:0000313" key="7">
    <source>
        <dbReference type="RefSeq" id="XP_047735765.1"/>
    </source>
</evidence>
<gene>
    <name evidence="7" type="primary">LOC125177652</name>
</gene>
<dbReference type="InterPro" id="IPR051993">
    <property type="entry name" value="Glycosyltransferase_8"/>
</dbReference>
<dbReference type="InterPro" id="IPR029044">
    <property type="entry name" value="Nucleotide-diphossugar_trans"/>
</dbReference>
<protein>
    <submittedName>
        <fullName evidence="7">Glucoside xylosyltransferase 2-like</fullName>
    </submittedName>
</protein>
<comment type="subcellular location">
    <subcellularLocation>
        <location evidence="1">Membrane</location>
        <topology evidence="1">Single-pass type II membrane protein</topology>
    </subcellularLocation>
</comment>
<comment type="similarity">
    <text evidence="2">Belongs to the glycosyltransferase 8 family.</text>
</comment>
<reference evidence="7" key="1">
    <citation type="submission" date="2025-08" db="UniProtKB">
        <authorList>
            <consortium name="RefSeq"/>
        </authorList>
    </citation>
    <scope>IDENTIFICATION</scope>
</reference>
<dbReference type="RefSeq" id="XP_047735765.1">
    <property type="nucleotide sequence ID" value="XM_047879809.1"/>
</dbReference>
<evidence type="ECO:0000313" key="6">
    <source>
        <dbReference type="Proteomes" id="UP000694843"/>
    </source>
</evidence>
<accession>A0A979FHJ8</accession>
<dbReference type="PANTHER" id="PTHR46012:SF2">
    <property type="entry name" value="IP22168P"/>
    <property type="match status" value="1"/>
</dbReference>
<dbReference type="GO" id="GO:0016020">
    <property type="term" value="C:membrane"/>
    <property type="evidence" value="ECO:0007669"/>
    <property type="project" value="UniProtKB-SubCell"/>
</dbReference>
<evidence type="ECO:0000256" key="5">
    <source>
        <dbReference type="ARBA" id="ARBA00022968"/>
    </source>
</evidence>
<proteinExistence type="inferred from homology"/>
<keyword evidence="5" id="KW-0735">Signal-anchor</keyword>
<keyword evidence="6" id="KW-1185">Reference proteome</keyword>
<dbReference type="Proteomes" id="UP000694843">
    <property type="component" value="Unplaced"/>
</dbReference>
<evidence type="ECO:0000256" key="1">
    <source>
        <dbReference type="ARBA" id="ARBA00004606"/>
    </source>
</evidence>
<dbReference type="SUPFAM" id="SSF53448">
    <property type="entry name" value="Nucleotide-diphospho-sugar transferases"/>
    <property type="match status" value="1"/>
</dbReference>
<dbReference type="OrthoDB" id="411524at2759"/>
<keyword evidence="4" id="KW-0808">Transferase</keyword>
<evidence type="ECO:0000256" key="2">
    <source>
        <dbReference type="ARBA" id="ARBA00006351"/>
    </source>
</evidence>
<dbReference type="GO" id="GO:0035252">
    <property type="term" value="F:UDP-xylosyltransferase activity"/>
    <property type="evidence" value="ECO:0007669"/>
    <property type="project" value="TreeGrafter"/>
</dbReference>
<dbReference type="KEGG" id="hazt:125177652"/>
<dbReference type="AlphaFoldDB" id="A0A979FHJ8"/>
<keyword evidence="5" id="KW-0812">Transmembrane</keyword>
<feature type="non-terminal residue" evidence="7">
    <location>
        <position position="1"/>
    </location>
</feature>
<keyword evidence="3" id="KW-0328">Glycosyltransferase</keyword>
<evidence type="ECO:0000256" key="4">
    <source>
        <dbReference type="ARBA" id="ARBA00022679"/>
    </source>
</evidence>
<dbReference type="Gene3D" id="3.90.550.10">
    <property type="entry name" value="Spore Coat Polysaccharide Biosynthesis Protein SpsA, Chain A"/>
    <property type="match status" value="1"/>
</dbReference>
<dbReference type="GeneID" id="125177652"/>
<sequence length="282" mass="31375">ETALKSAVYLATRAIRFYVVTDDLLLYTRLGGAIAPWPPHHRLKLDLQYLPTWGDLPPHLRLLEDKFRPCSCQRLLLPHLLPHEEAVIYLDTDVIFLAPPDLLWAQLRAFGPHAVLGGAAPTMIQRGAQEAATAPGPAQPRLQPGDWQHQDLLNHVFNQRPALLHPLPCPWNFRWPMCEATQERCPALLQGGAYAVHGIGGAFVSRAHPEMVKFHATWASWQLTGARGALAAALQGALVPPGPRVGACAHFRPLVYLLTNQLWADSPLYRHYYDDSDDSDGR</sequence>